<keyword evidence="4 10" id="KW-0067">ATP-binding</keyword>
<dbReference type="PANTHER" id="PTHR24221">
    <property type="entry name" value="ATP-BINDING CASSETTE SUB-FAMILY B"/>
    <property type="match status" value="1"/>
</dbReference>
<evidence type="ECO:0000259" key="8">
    <source>
        <dbReference type="PROSITE" id="PS50893"/>
    </source>
</evidence>
<proteinExistence type="predicted"/>
<comment type="caution">
    <text evidence="10">The sequence shown here is derived from an EMBL/GenBank/DDBJ whole genome shotgun (WGS) entry which is preliminary data.</text>
</comment>
<feature type="domain" description="ABC transmembrane type-1" evidence="9">
    <location>
        <begin position="64"/>
        <end position="352"/>
    </location>
</feature>
<evidence type="ECO:0000256" key="2">
    <source>
        <dbReference type="ARBA" id="ARBA00022692"/>
    </source>
</evidence>
<feature type="transmembrane region" description="Helical" evidence="7">
    <location>
        <begin position="108"/>
        <end position="128"/>
    </location>
</feature>
<dbReference type="Gene3D" id="3.40.50.300">
    <property type="entry name" value="P-loop containing nucleotide triphosphate hydrolases"/>
    <property type="match status" value="1"/>
</dbReference>
<accession>A0ABN2MHF6</accession>
<keyword evidence="3" id="KW-0547">Nucleotide-binding</keyword>
<evidence type="ECO:0000256" key="1">
    <source>
        <dbReference type="ARBA" id="ARBA00004651"/>
    </source>
</evidence>
<dbReference type="InterPro" id="IPR003593">
    <property type="entry name" value="AAA+_ATPase"/>
</dbReference>
<evidence type="ECO:0000313" key="11">
    <source>
        <dbReference type="Proteomes" id="UP001500218"/>
    </source>
</evidence>
<organism evidence="10 11">
    <name type="scientific">Luedemannella flava</name>
    <dbReference type="NCBI Taxonomy" id="349316"/>
    <lineage>
        <taxon>Bacteria</taxon>
        <taxon>Bacillati</taxon>
        <taxon>Actinomycetota</taxon>
        <taxon>Actinomycetes</taxon>
        <taxon>Micromonosporales</taxon>
        <taxon>Micromonosporaceae</taxon>
        <taxon>Luedemannella</taxon>
    </lineage>
</organism>
<feature type="transmembrane region" description="Helical" evidence="7">
    <location>
        <begin position="62"/>
        <end position="88"/>
    </location>
</feature>
<dbReference type="Gene3D" id="1.20.1560.10">
    <property type="entry name" value="ABC transporter type 1, transmembrane domain"/>
    <property type="match status" value="1"/>
</dbReference>
<dbReference type="InterPro" id="IPR036640">
    <property type="entry name" value="ABC1_TM_sf"/>
</dbReference>
<reference evidence="10 11" key="1">
    <citation type="journal article" date="2019" name="Int. J. Syst. Evol. Microbiol.">
        <title>The Global Catalogue of Microorganisms (GCM) 10K type strain sequencing project: providing services to taxonomists for standard genome sequencing and annotation.</title>
        <authorList>
            <consortium name="The Broad Institute Genomics Platform"/>
            <consortium name="The Broad Institute Genome Sequencing Center for Infectious Disease"/>
            <person name="Wu L."/>
            <person name="Ma J."/>
        </authorList>
    </citation>
    <scope>NUCLEOTIDE SEQUENCE [LARGE SCALE GENOMIC DNA]</scope>
    <source>
        <strain evidence="10 11">JCM 13250</strain>
    </source>
</reference>
<evidence type="ECO:0000256" key="6">
    <source>
        <dbReference type="ARBA" id="ARBA00023136"/>
    </source>
</evidence>
<protein>
    <submittedName>
        <fullName evidence="10">ABC transporter ATP-binding protein</fullName>
    </submittedName>
</protein>
<evidence type="ECO:0000256" key="7">
    <source>
        <dbReference type="SAM" id="Phobius"/>
    </source>
</evidence>
<dbReference type="GO" id="GO:0005524">
    <property type="term" value="F:ATP binding"/>
    <property type="evidence" value="ECO:0007669"/>
    <property type="project" value="UniProtKB-KW"/>
</dbReference>
<gene>
    <name evidence="10" type="ORF">GCM10009682_52870</name>
</gene>
<dbReference type="InterPro" id="IPR003439">
    <property type="entry name" value="ABC_transporter-like_ATP-bd"/>
</dbReference>
<keyword evidence="5 7" id="KW-1133">Transmembrane helix</keyword>
<dbReference type="PANTHER" id="PTHR24221:SF646">
    <property type="entry name" value="HAEMOLYSIN SECRETION ATP-BINDING PROTEIN"/>
    <property type="match status" value="1"/>
</dbReference>
<evidence type="ECO:0000256" key="4">
    <source>
        <dbReference type="ARBA" id="ARBA00022840"/>
    </source>
</evidence>
<evidence type="ECO:0000313" key="10">
    <source>
        <dbReference type="EMBL" id="GAA1826721.1"/>
    </source>
</evidence>
<keyword evidence="2 7" id="KW-0812">Transmembrane</keyword>
<evidence type="ECO:0000256" key="3">
    <source>
        <dbReference type="ARBA" id="ARBA00022741"/>
    </source>
</evidence>
<feature type="transmembrane region" description="Helical" evidence="7">
    <location>
        <begin position="206"/>
        <end position="223"/>
    </location>
</feature>
<evidence type="ECO:0000256" key="5">
    <source>
        <dbReference type="ARBA" id="ARBA00022989"/>
    </source>
</evidence>
<dbReference type="SUPFAM" id="SSF52540">
    <property type="entry name" value="P-loop containing nucleoside triphosphate hydrolases"/>
    <property type="match status" value="1"/>
</dbReference>
<dbReference type="Pfam" id="PF00005">
    <property type="entry name" value="ABC_tran"/>
    <property type="match status" value="1"/>
</dbReference>
<evidence type="ECO:0000259" key="9">
    <source>
        <dbReference type="PROSITE" id="PS50929"/>
    </source>
</evidence>
<feature type="transmembrane region" description="Helical" evidence="7">
    <location>
        <begin position="323"/>
        <end position="345"/>
    </location>
</feature>
<dbReference type="InterPro" id="IPR027417">
    <property type="entry name" value="P-loop_NTPase"/>
</dbReference>
<dbReference type="SMART" id="SM00382">
    <property type="entry name" value="AAA"/>
    <property type="match status" value="1"/>
</dbReference>
<dbReference type="InterPro" id="IPR039421">
    <property type="entry name" value="Type_1_exporter"/>
</dbReference>
<name>A0ABN2MHF6_9ACTN</name>
<keyword evidence="11" id="KW-1185">Reference proteome</keyword>
<feature type="domain" description="ABC transporter" evidence="8">
    <location>
        <begin position="388"/>
        <end position="626"/>
    </location>
</feature>
<sequence length="636" mass="68747">MVSSAPTRDAEPEDEIAADLAVPYWLTGTAEAASASFLTMARRLPGLLRRAWRLAWSTDRRTTAVLVTAQLASGVAGGFGLASVVGVLDGLLRAAPTPERVRAAIPSLLLLIAMTAVRSALTFAATAAHGRLSPQVSREAEVRLMDLTTRVDLSTFDDADFRDAMGRARDRGIDAAQRLVDMAIELVANAVRLCSAAGVLAALHPVLLPLLVLAVVPNGWAAVRSARMEYRQYLRQFTMMRRKWMLSDLLADRDSGPELRAFTLRDYLLGEVRRLLGIMARERVRLSNAQVRGNLVGAALGALATGVAYAVLVWLLMTGRMDLAVGGAAAYAISVGIGALTQVAFTVNHIYEHGLYFDSYQAFCDLAQRRAEPAPAVAAPHGPALIELRHVSLCYPGADRPAVDDVTLTVRRGEVIALVGENGSGKTTLAKLLAGLYRPEGGVIRWDGVDLATVDPDSVRDQVAVVMQDPTQWPFSARENITIGRHERPHTPAGVEAAARDGDAHEFITELARGYDTLLSRHFTDGADLSGGQWQRLAVARAFYRDAAILICDEPTANLDARAEHAVYERLRRLAAGRTVVLITHRMASVRSADRIYVLDHGRLIEEGDHDALMAADGVYAGLFNLQASAYQLAAE</sequence>
<dbReference type="InterPro" id="IPR011527">
    <property type="entry name" value="ABC1_TM_dom"/>
</dbReference>
<dbReference type="PROSITE" id="PS00211">
    <property type="entry name" value="ABC_TRANSPORTER_1"/>
    <property type="match status" value="1"/>
</dbReference>
<dbReference type="PROSITE" id="PS50929">
    <property type="entry name" value="ABC_TM1F"/>
    <property type="match status" value="1"/>
</dbReference>
<feature type="transmembrane region" description="Helical" evidence="7">
    <location>
        <begin position="295"/>
        <end position="317"/>
    </location>
</feature>
<keyword evidence="6 7" id="KW-0472">Membrane</keyword>
<dbReference type="RefSeq" id="WP_344138104.1">
    <property type="nucleotide sequence ID" value="NZ_BAAALT010000230.1"/>
</dbReference>
<dbReference type="Proteomes" id="UP001500218">
    <property type="component" value="Unassembled WGS sequence"/>
</dbReference>
<dbReference type="PROSITE" id="PS50893">
    <property type="entry name" value="ABC_TRANSPORTER_2"/>
    <property type="match status" value="1"/>
</dbReference>
<dbReference type="EMBL" id="BAAALT010000230">
    <property type="protein sequence ID" value="GAA1826721.1"/>
    <property type="molecule type" value="Genomic_DNA"/>
</dbReference>
<comment type="subcellular location">
    <subcellularLocation>
        <location evidence="1">Cell membrane</location>
        <topology evidence="1">Multi-pass membrane protein</topology>
    </subcellularLocation>
</comment>
<dbReference type="InterPro" id="IPR017871">
    <property type="entry name" value="ABC_transporter-like_CS"/>
</dbReference>
<dbReference type="SUPFAM" id="SSF90123">
    <property type="entry name" value="ABC transporter transmembrane region"/>
    <property type="match status" value="1"/>
</dbReference>